<dbReference type="Proteomes" id="UP000748025">
    <property type="component" value="Unassembled WGS sequence"/>
</dbReference>
<protein>
    <submittedName>
        <fullName evidence="1">Uncharacterized protein</fullName>
    </submittedName>
</protein>
<reference evidence="1" key="1">
    <citation type="journal article" date="2020" name="bioRxiv">
        <title>Whole genome comparisons of ergot fungi reveals the divergence and evolution of species within the genus Claviceps are the result of varying mechanisms driving genome evolution and host range expansion.</title>
        <authorList>
            <person name="Wyka S.A."/>
            <person name="Mondo S.J."/>
            <person name="Liu M."/>
            <person name="Dettman J."/>
            <person name="Nalam V."/>
            <person name="Broders K.D."/>
        </authorList>
    </citation>
    <scope>NUCLEOTIDE SEQUENCE</scope>
    <source>
        <strain evidence="1">CCC 602</strain>
    </source>
</reference>
<proteinExistence type="predicted"/>
<evidence type="ECO:0000313" key="1">
    <source>
        <dbReference type="EMBL" id="KAG6016771.1"/>
    </source>
</evidence>
<dbReference type="EMBL" id="SRPW01000219">
    <property type="protein sequence ID" value="KAG6016771.1"/>
    <property type="molecule type" value="Genomic_DNA"/>
</dbReference>
<evidence type="ECO:0000313" key="2">
    <source>
        <dbReference type="Proteomes" id="UP000748025"/>
    </source>
</evidence>
<keyword evidence="2" id="KW-1185">Reference proteome</keyword>
<dbReference type="AlphaFoldDB" id="A0A9P7NFM8"/>
<accession>A0A9P7NFM8</accession>
<comment type="caution">
    <text evidence="1">The sequence shown here is derived from an EMBL/GenBank/DDBJ whole genome shotgun (WGS) entry which is preliminary data.</text>
</comment>
<sequence length="85" mass="9422">MSALSINNFQFVLTAKERGNGKRWGSHKRTFHSIFYASIIHQAKLCSARIQAIAKEADRLCLRGRNRAISGGLGFLQPHPLSSAL</sequence>
<gene>
    <name evidence="1" type="ORF">E4U43_003137</name>
</gene>
<organism evidence="1 2">
    <name type="scientific">Claviceps pusilla</name>
    <dbReference type="NCBI Taxonomy" id="123648"/>
    <lineage>
        <taxon>Eukaryota</taxon>
        <taxon>Fungi</taxon>
        <taxon>Dikarya</taxon>
        <taxon>Ascomycota</taxon>
        <taxon>Pezizomycotina</taxon>
        <taxon>Sordariomycetes</taxon>
        <taxon>Hypocreomycetidae</taxon>
        <taxon>Hypocreales</taxon>
        <taxon>Clavicipitaceae</taxon>
        <taxon>Claviceps</taxon>
    </lineage>
</organism>
<name>A0A9P7NFM8_9HYPO</name>